<dbReference type="KEGG" id="vg:22276153"/>
<dbReference type="RefSeq" id="YP_009103460.1">
    <property type="nucleotide sequence ID" value="NC_025460.1"/>
</dbReference>
<organism evidence="1 2">
    <name type="scientific">Staphylococcus phage phiSa119</name>
    <dbReference type="NCBI Taxonomy" id="1498220"/>
    <lineage>
        <taxon>Viruses</taxon>
        <taxon>Duplodnaviria</taxon>
        <taxon>Heunggongvirae</taxon>
        <taxon>Uroviricota</taxon>
        <taxon>Caudoviricetes</taxon>
        <taxon>Bronfenbrennervirinae</taxon>
        <taxon>Biseptimavirus</taxon>
        <taxon>Biseptimavirus P1105</taxon>
    </lineage>
</organism>
<evidence type="ECO:0000313" key="2">
    <source>
        <dbReference type="Proteomes" id="UP000027380"/>
    </source>
</evidence>
<proteinExistence type="predicted"/>
<dbReference type="OrthoDB" id="12039at10239"/>
<dbReference type="Proteomes" id="UP000027380">
    <property type="component" value="Segment"/>
</dbReference>
<evidence type="ECO:0000313" key="1">
    <source>
        <dbReference type="EMBL" id="AIA08800.1"/>
    </source>
</evidence>
<dbReference type="NCBIfam" id="TIGR01636">
    <property type="entry name" value="phage_rinA"/>
    <property type="match status" value="1"/>
</dbReference>
<name>A0A068A224_9CAUD</name>
<reference evidence="1 2" key="1">
    <citation type="journal article" date="2014" name="Clin. Microbiol. Infect.">
        <title>Typing of Panton-Valentine leukocidin-encoding phages carried by methicillin-susceptible and methicillin-resistant Staphylococcus aureus from Italy.</title>
        <authorList>
            <person name="Sanchini A."/>
            <person name="Del Grosso M."/>
            <person name="Villa L."/>
            <person name="Ammendolia M.G."/>
            <person name="Superti F."/>
            <person name="Monaco M."/>
            <person name="Pantosti A."/>
        </authorList>
    </citation>
    <scope>NUCLEOTIDE SEQUENCE [LARGE SCALE GENOMIC DNA]</scope>
</reference>
<accession>A0A068A224</accession>
<sequence>MIKIEKHDIKKLEEYIQHIDNYRRELKMREYELLESHEPDNAGAGKSNLPGNPIERCAIKKFSDNRYNTLRNIVNGVDRLIDESDEDTLELLRFRYWDCPIGCYEWEDIAHYFGTSKTSILRRRNALIDKLAKYIGYV</sequence>
<dbReference type="EMBL" id="KJ596420">
    <property type="protein sequence ID" value="AIA08800.1"/>
    <property type="molecule type" value="Genomic_DNA"/>
</dbReference>
<dbReference type="GeneID" id="22276153"/>
<dbReference type="InterPro" id="IPR006523">
    <property type="entry name" value="RinA"/>
</dbReference>
<evidence type="ECO:0008006" key="3">
    <source>
        <dbReference type="Google" id="ProtNLM"/>
    </source>
</evidence>
<protein>
    <recommendedName>
        <fullName evidence="3">Transcriptional regulator</fullName>
    </recommendedName>
</protein>